<dbReference type="CDD" id="cd01894">
    <property type="entry name" value="EngA1"/>
    <property type="match status" value="1"/>
</dbReference>
<dbReference type="PIRSF" id="PIRSF006485">
    <property type="entry name" value="GTP-binding_EngA"/>
    <property type="match status" value="1"/>
</dbReference>
<dbReference type="CDD" id="cd01895">
    <property type="entry name" value="EngA2"/>
    <property type="match status" value="1"/>
</dbReference>
<evidence type="ECO:0000256" key="9">
    <source>
        <dbReference type="PROSITE-ProRule" id="PRU01049"/>
    </source>
</evidence>
<evidence type="ECO:0000256" key="2">
    <source>
        <dbReference type="ARBA" id="ARBA00020953"/>
    </source>
</evidence>
<dbReference type="HAMAP" id="MF_00195">
    <property type="entry name" value="GTPase_Der"/>
    <property type="match status" value="1"/>
</dbReference>
<feature type="binding site" evidence="8">
    <location>
        <begin position="61"/>
        <end position="65"/>
    </location>
    <ligand>
        <name>GTP</name>
        <dbReference type="ChEBI" id="CHEBI:37565"/>
        <label>1</label>
    </ligand>
</feature>
<evidence type="ECO:0000256" key="5">
    <source>
        <dbReference type="ARBA" id="ARBA00022741"/>
    </source>
</evidence>
<organism evidence="12 13">
    <name type="scientific">Candidatus Uhrbacteria bacterium RIFCSPHIGHO2_01_FULL_63_20</name>
    <dbReference type="NCBI Taxonomy" id="1802385"/>
    <lineage>
        <taxon>Bacteria</taxon>
        <taxon>Candidatus Uhriibacteriota</taxon>
    </lineage>
</organism>
<gene>
    <name evidence="8" type="primary">der</name>
    <name evidence="12" type="ORF">A2856_03780</name>
</gene>
<dbReference type="SUPFAM" id="SSF52540">
    <property type="entry name" value="P-loop containing nucleoside triphosphate hydrolases"/>
    <property type="match status" value="2"/>
</dbReference>
<dbReference type="InterPro" id="IPR027417">
    <property type="entry name" value="P-loop_NTPase"/>
</dbReference>
<feature type="binding site" evidence="8">
    <location>
        <begin position="14"/>
        <end position="21"/>
    </location>
    <ligand>
        <name>GTP</name>
        <dbReference type="ChEBI" id="CHEBI:37565"/>
        <label>1</label>
    </ligand>
</feature>
<keyword evidence="4 10" id="KW-0677">Repeat</keyword>
<feature type="domain" description="EngA-type G" evidence="11">
    <location>
        <begin position="8"/>
        <end position="174"/>
    </location>
</feature>
<dbReference type="Proteomes" id="UP000177885">
    <property type="component" value="Unassembled WGS sequence"/>
</dbReference>
<dbReference type="InterPro" id="IPR032859">
    <property type="entry name" value="KH_dom-like"/>
</dbReference>
<evidence type="ECO:0000256" key="4">
    <source>
        <dbReference type="ARBA" id="ARBA00022737"/>
    </source>
</evidence>
<feature type="binding site" evidence="8">
    <location>
        <begin position="306"/>
        <end position="309"/>
    </location>
    <ligand>
        <name>GTP</name>
        <dbReference type="ChEBI" id="CHEBI:37565"/>
        <label>2</label>
    </ligand>
</feature>
<dbReference type="Pfam" id="PF14714">
    <property type="entry name" value="KH_dom-like"/>
    <property type="match status" value="1"/>
</dbReference>
<comment type="caution">
    <text evidence="12">The sequence shown here is derived from an EMBL/GenBank/DDBJ whole genome shotgun (WGS) entry which is preliminary data.</text>
</comment>
<dbReference type="FunFam" id="3.40.50.300:FF:000040">
    <property type="entry name" value="GTPase Der"/>
    <property type="match status" value="1"/>
</dbReference>
<feature type="domain" description="EngA-type G" evidence="11">
    <location>
        <begin position="186"/>
        <end position="364"/>
    </location>
</feature>
<dbReference type="NCBIfam" id="TIGR00231">
    <property type="entry name" value="small_GTP"/>
    <property type="match status" value="2"/>
</dbReference>
<evidence type="ECO:0000256" key="1">
    <source>
        <dbReference type="ARBA" id="ARBA00008279"/>
    </source>
</evidence>
<accession>A0A1F7TNR6</accession>
<dbReference type="InterPro" id="IPR015946">
    <property type="entry name" value="KH_dom-like_a/b"/>
</dbReference>
<dbReference type="Gene3D" id="3.30.300.20">
    <property type="match status" value="1"/>
</dbReference>
<evidence type="ECO:0000259" key="11">
    <source>
        <dbReference type="PROSITE" id="PS51712"/>
    </source>
</evidence>
<dbReference type="AlphaFoldDB" id="A0A1F7TNR6"/>
<dbReference type="GO" id="GO:0042254">
    <property type="term" value="P:ribosome biogenesis"/>
    <property type="evidence" value="ECO:0007669"/>
    <property type="project" value="UniProtKB-KW"/>
</dbReference>
<dbReference type="GO" id="GO:0005525">
    <property type="term" value="F:GTP binding"/>
    <property type="evidence" value="ECO:0007669"/>
    <property type="project" value="UniProtKB-UniRule"/>
</dbReference>
<dbReference type="InterPro" id="IPR006073">
    <property type="entry name" value="GTP-bd"/>
</dbReference>
<dbReference type="InterPro" id="IPR031166">
    <property type="entry name" value="G_ENGA"/>
</dbReference>
<evidence type="ECO:0000256" key="3">
    <source>
        <dbReference type="ARBA" id="ARBA00022517"/>
    </source>
</evidence>
<dbReference type="NCBIfam" id="TIGR03594">
    <property type="entry name" value="GTPase_EngA"/>
    <property type="match status" value="1"/>
</dbReference>
<feature type="binding site" evidence="8">
    <location>
        <begin position="124"/>
        <end position="127"/>
    </location>
    <ligand>
        <name>GTP</name>
        <dbReference type="ChEBI" id="CHEBI:37565"/>
        <label>1</label>
    </ligand>
</feature>
<evidence type="ECO:0000256" key="7">
    <source>
        <dbReference type="ARBA" id="ARBA00032345"/>
    </source>
</evidence>
<proteinExistence type="inferred from homology"/>
<evidence type="ECO:0000313" key="13">
    <source>
        <dbReference type="Proteomes" id="UP000177885"/>
    </source>
</evidence>
<keyword evidence="5 8" id="KW-0547">Nucleotide-binding</keyword>
<evidence type="ECO:0000256" key="6">
    <source>
        <dbReference type="ARBA" id="ARBA00023134"/>
    </source>
</evidence>
<dbReference type="EMBL" id="MGDT01000003">
    <property type="protein sequence ID" value="OGL67157.1"/>
    <property type="molecule type" value="Genomic_DNA"/>
</dbReference>
<keyword evidence="6 8" id="KW-0342">GTP-binding</keyword>
<name>A0A1F7TNR6_9BACT</name>
<keyword evidence="3 8" id="KW-0690">Ribosome biogenesis</keyword>
<dbReference type="PROSITE" id="PS51712">
    <property type="entry name" value="G_ENGA"/>
    <property type="match status" value="2"/>
</dbReference>
<evidence type="ECO:0000313" key="12">
    <source>
        <dbReference type="EMBL" id="OGL67157.1"/>
    </source>
</evidence>
<feature type="binding site" evidence="8">
    <location>
        <begin position="239"/>
        <end position="243"/>
    </location>
    <ligand>
        <name>GTP</name>
        <dbReference type="ChEBI" id="CHEBI:37565"/>
        <label>2</label>
    </ligand>
</feature>
<protein>
    <recommendedName>
        <fullName evidence="2 8">GTPase Der</fullName>
    </recommendedName>
    <alternativeName>
        <fullName evidence="7 8">GTP-binding protein EngA</fullName>
    </alternativeName>
</protein>
<dbReference type="STRING" id="1802385.A2856_03780"/>
<dbReference type="PANTHER" id="PTHR43834:SF6">
    <property type="entry name" value="GTPASE DER"/>
    <property type="match status" value="1"/>
</dbReference>
<dbReference type="PRINTS" id="PR00326">
    <property type="entry name" value="GTP1OBG"/>
</dbReference>
<dbReference type="PANTHER" id="PTHR43834">
    <property type="entry name" value="GTPASE DER"/>
    <property type="match status" value="1"/>
</dbReference>
<evidence type="ECO:0000256" key="10">
    <source>
        <dbReference type="RuleBase" id="RU004481"/>
    </source>
</evidence>
<dbReference type="Pfam" id="PF01926">
    <property type="entry name" value="MMR_HSR1"/>
    <property type="match status" value="2"/>
</dbReference>
<dbReference type="InterPro" id="IPR016484">
    <property type="entry name" value="GTPase_Der"/>
</dbReference>
<evidence type="ECO:0000256" key="8">
    <source>
        <dbReference type="HAMAP-Rule" id="MF_00195"/>
    </source>
</evidence>
<reference evidence="12 13" key="1">
    <citation type="journal article" date="2016" name="Nat. Commun.">
        <title>Thousands of microbial genomes shed light on interconnected biogeochemical processes in an aquifer system.</title>
        <authorList>
            <person name="Anantharaman K."/>
            <person name="Brown C.T."/>
            <person name="Hug L.A."/>
            <person name="Sharon I."/>
            <person name="Castelle C.J."/>
            <person name="Probst A.J."/>
            <person name="Thomas B.C."/>
            <person name="Singh A."/>
            <person name="Wilkins M.J."/>
            <person name="Karaoz U."/>
            <person name="Brodie E.L."/>
            <person name="Williams K.H."/>
            <person name="Hubbard S.S."/>
            <person name="Banfield J.F."/>
        </authorList>
    </citation>
    <scope>NUCLEOTIDE SEQUENCE [LARGE SCALE GENOMIC DNA]</scope>
</reference>
<comment type="similarity">
    <text evidence="1 8 9 10">Belongs to the TRAFAC class TrmE-Era-EngA-EngB-Septin-like GTPase superfamily. EngA (Der) GTPase family.</text>
</comment>
<comment type="subunit">
    <text evidence="8">Associates with the 50S ribosomal subunit.</text>
</comment>
<sequence length="458" mass="50496">MALPSSVPSLALVGRTNVGKSTLFNRLTESHKAIVSDVAGTTRDRLEGECLWRGKVVKVIDTGGLDVEQVSVIEKDVIRQAEKAMKMADVILVVLDAKVGPLPQDRELVTRLRQSGKEVLLVANKAEGVSTVNDVLNGKDWRLSGYLPHPVSAVKGTGSGDLLDEAYKLLEKIDRPPAEISQVKPVRVAVIGQPNVGKSSLLNSILGEERFIVSPIAHTTRDPNDVMVEIGDRSYVLVDTAGMRKAHKMREKGGLERASVERARKLLNRTDIVLFVLDASEPIAAQERTLAGMLSEAKVGVIVVVNKWDLVADKTPSTTAEYTRMLHRQLPFLAWAPVVFVSAKTAKRVSELFDLIDQVETHRHMTVTEEELSAFLTMATRRHLPARGKGPSHPKVLGLVQTDVAPPTFHLTIKSKQTDVLHPSYLRYLENRLREHFDFLGSPIEIRVKVATAVSLRK</sequence>
<comment type="function">
    <text evidence="8 10">GTPase that plays an essential role in the late steps of ribosome biogenesis.</text>
</comment>
<feature type="binding site" evidence="8">
    <location>
        <begin position="192"/>
        <end position="199"/>
    </location>
    <ligand>
        <name>GTP</name>
        <dbReference type="ChEBI" id="CHEBI:37565"/>
        <label>2</label>
    </ligand>
</feature>
<dbReference type="Gene3D" id="3.40.50.300">
    <property type="entry name" value="P-loop containing nucleotide triphosphate hydrolases"/>
    <property type="match status" value="2"/>
</dbReference>
<dbReference type="InterPro" id="IPR005225">
    <property type="entry name" value="Small_GTP-bd"/>
</dbReference>